<evidence type="ECO:0000259" key="6">
    <source>
        <dbReference type="PROSITE" id="PS51918"/>
    </source>
</evidence>
<evidence type="ECO:0000256" key="5">
    <source>
        <dbReference type="PIRSR" id="PIRSR004869-50"/>
    </source>
</evidence>
<dbReference type="OrthoDB" id="9781783at2"/>
<comment type="caution">
    <text evidence="7">The sequence shown here is derived from an EMBL/GenBank/DDBJ whole genome shotgun (WGS) entry which is preliminary data.</text>
</comment>
<name>A0A4V2QD46_HYDET</name>
<dbReference type="Proteomes" id="UP000295008">
    <property type="component" value="Unassembled WGS sequence"/>
</dbReference>
<feature type="binding site" evidence="5">
    <location>
        <position position="63"/>
    </location>
    <ligand>
        <name>[4Fe-4S] cluster</name>
        <dbReference type="ChEBI" id="CHEBI:49883"/>
        <note>4Fe-4S-S-AdoMet</note>
    </ligand>
</feature>
<dbReference type="SUPFAM" id="SSF102114">
    <property type="entry name" value="Radical SAM enzymes"/>
    <property type="match status" value="1"/>
</dbReference>
<dbReference type="InterPro" id="IPR058240">
    <property type="entry name" value="rSAM_sf"/>
</dbReference>
<keyword evidence="3 5" id="KW-0408">Iron</keyword>
<dbReference type="SFLD" id="SFLDS00029">
    <property type="entry name" value="Radical_SAM"/>
    <property type="match status" value="1"/>
</dbReference>
<evidence type="ECO:0000313" key="7">
    <source>
        <dbReference type="EMBL" id="TCL63017.1"/>
    </source>
</evidence>
<feature type="domain" description="Radical SAM core" evidence="6">
    <location>
        <begin position="50"/>
        <end position="277"/>
    </location>
</feature>
<evidence type="ECO:0000256" key="3">
    <source>
        <dbReference type="ARBA" id="ARBA00023004"/>
    </source>
</evidence>
<dbReference type="InterPro" id="IPR040085">
    <property type="entry name" value="MJ0674-like"/>
</dbReference>
<organism evidence="7 8">
    <name type="scientific">Hydrogenispora ethanolica</name>
    <dbReference type="NCBI Taxonomy" id="1082276"/>
    <lineage>
        <taxon>Bacteria</taxon>
        <taxon>Bacillati</taxon>
        <taxon>Bacillota</taxon>
        <taxon>Hydrogenispora</taxon>
    </lineage>
</organism>
<dbReference type="SFLD" id="SFLDG01099">
    <property type="entry name" value="Uncharacterised_Radical_SAM_Su"/>
    <property type="match status" value="1"/>
</dbReference>
<dbReference type="EMBL" id="SLUN01000022">
    <property type="protein sequence ID" value="TCL63017.1"/>
    <property type="molecule type" value="Genomic_DNA"/>
</dbReference>
<dbReference type="PANTHER" id="PTHR43075:SF1">
    <property type="entry name" value="FORMATE LYASE ACTIVATING ENZYME, PUTATIVE (AFU_ORTHOLOGUE AFUA_2G15630)-RELATED"/>
    <property type="match status" value="1"/>
</dbReference>
<feature type="binding site" evidence="5">
    <location>
        <position position="70"/>
    </location>
    <ligand>
        <name>[4Fe-4S] cluster</name>
        <dbReference type="ChEBI" id="CHEBI:49883"/>
        <note>4Fe-4S-S-AdoMet</note>
    </ligand>
</feature>
<proteinExistence type="predicted"/>
<gene>
    <name evidence="7" type="ORF">EDC14_102273</name>
</gene>
<keyword evidence="2 5" id="KW-0479">Metal-binding</keyword>
<evidence type="ECO:0000256" key="4">
    <source>
        <dbReference type="ARBA" id="ARBA00023014"/>
    </source>
</evidence>
<dbReference type="InterPro" id="IPR016431">
    <property type="entry name" value="Pyrv-formate_lyase-activ_prd"/>
</dbReference>
<dbReference type="PANTHER" id="PTHR43075">
    <property type="entry name" value="FORMATE LYASE ACTIVATING ENZYME, PUTATIVE (AFU_ORTHOLOGUE AFUA_2G15630)-RELATED"/>
    <property type="match status" value="1"/>
</dbReference>
<keyword evidence="1 5" id="KW-0949">S-adenosyl-L-methionine</keyword>
<evidence type="ECO:0000256" key="1">
    <source>
        <dbReference type="ARBA" id="ARBA00022691"/>
    </source>
</evidence>
<comment type="cofactor">
    <cofactor evidence="5">
        <name>[4Fe-4S] cluster</name>
        <dbReference type="ChEBI" id="CHEBI:49883"/>
    </cofactor>
    <text evidence="5">Binds 1 [4Fe-4S] cluster. The cluster is coordinated with 3 cysteines and an exchangeable S-adenosyl-L-methionine.</text>
</comment>
<sequence>MNLEALAHCRLCPRNCGADRESGATGYCGADANLRIARIGLHHWEEPIISGNNGSGTIFFSGCNLRCVFCQNAPISHNGFGKNLSIEALAVKLLELESRGAHNINLVTAGHFAPQVAETIRQARSLGLAIPIVYNSSGYESLASFHLLKGLIDVYLPDLKFADPELSNRYAHAPDYPTVAQAAILEMVRQCGPVVLDERGLIRSGVVVRHLILPGAVADSKQCLQWMKQHLPKGVYVSLMAQYLPLSSLRLPPELNRKLTQTEYDAVLDELFSLGLEDGFVQELDSADEAYIPDFDLTGV</sequence>
<evidence type="ECO:0000256" key="2">
    <source>
        <dbReference type="ARBA" id="ARBA00022723"/>
    </source>
</evidence>
<keyword evidence="7" id="KW-0670">Pyruvate</keyword>
<dbReference type="CDD" id="cd01335">
    <property type="entry name" value="Radical_SAM"/>
    <property type="match status" value="1"/>
</dbReference>
<dbReference type="Gene3D" id="3.20.20.70">
    <property type="entry name" value="Aldolase class I"/>
    <property type="match status" value="1"/>
</dbReference>
<evidence type="ECO:0000313" key="8">
    <source>
        <dbReference type="Proteomes" id="UP000295008"/>
    </source>
</evidence>
<dbReference type="PROSITE" id="PS51918">
    <property type="entry name" value="RADICAL_SAM"/>
    <property type="match status" value="1"/>
</dbReference>
<dbReference type="InterPro" id="IPR013785">
    <property type="entry name" value="Aldolase_TIM"/>
</dbReference>
<accession>A0A4V2QD46</accession>
<keyword evidence="7" id="KW-0456">Lyase</keyword>
<feature type="binding site" evidence="5">
    <location>
        <position position="67"/>
    </location>
    <ligand>
        <name>[4Fe-4S] cluster</name>
        <dbReference type="ChEBI" id="CHEBI:49883"/>
        <note>4Fe-4S-S-AdoMet</note>
    </ligand>
</feature>
<protein>
    <submittedName>
        <fullName evidence="7">Putative pyruvate formate lyase activating enzyme</fullName>
    </submittedName>
</protein>
<dbReference type="InterPro" id="IPR007197">
    <property type="entry name" value="rSAM"/>
</dbReference>
<dbReference type="PIRSF" id="PIRSF004869">
    <property type="entry name" value="PflX_prd"/>
    <property type="match status" value="1"/>
</dbReference>
<dbReference type="GO" id="GO:0051536">
    <property type="term" value="F:iron-sulfur cluster binding"/>
    <property type="evidence" value="ECO:0007669"/>
    <property type="project" value="UniProtKB-KW"/>
</dbReference>
<keyword evidence="8" id="KW-1185">Reference proteome</keyword>
<dbReference type="GO" id="GO:0016829">
    <property type="term" value="F:lyase activity"/>
    <property type="evidence" value="ECO:0007669"/>
    <property type="project" value="UniProtKB-KW"/>
</dbReference>
<reference evidence="7 8" key="1">
    <citation type="submission" date="2019-03" db="EMBL/GenBank/DDBJ databases">
        <title>Genomic Encyclopedia of Type Strains, Phase IV (KMG-IV): sequencing the most valuable type-strain genomes for metagenomic binning, comparative biology and taxonomic classification.</title>
        <authorList>
            <person name="Goeker M."/>
        </authorList>
    </citation>
    <scope>NUCLEOTIDE SEQUENCE [LARGE SCALE GENOMIC DNA]</scope>
    <source>
        <strain evidence="7 8">LX-B</strain>
    </source>
</reference>
<keyword evidence="4 5" id="KW-0411">Iron-sulfur</keyword>
<dbReference type="AlphaFoldDB" id="A0A4V2QD46"/>
<dbReference type="GO" id="GO:0046872">
    <property type="term" value="F:metal ion binding"/>
    <property type="evidence" value="ECO:0007669"/>
    <property type="project" value="UniProtKB-KW"/>
</dbReference>
<dbReference type="Pfam" id="PF04055">
    <property type="entry name" value="Radical_SAM"/>
    <property type="match status" value="1"/>
</dbReference>